<dbReference type="PANTHER" id="PTHR24092">
    <property type="entry name" value="PROBABLE PHOSPHOLIPID-TRANSPORTING ATPASE"/>
    <property type="match status" value="1"/>
</dbReference>
<name>A0AAP0NKQ3_9MAGN</name>
<accession>A0AAP0NKQ3</accession>
<feature type="domain" description="P-type ATPase C-terminal" evidence="5">
    <location>
        <begin position="15"/>
        <end position="47"/>
    </location>
</feature>
<dbReference type="GO" id="GO:0005886">
    <property type="term" value="C:plasma membrane"/>
    <property type="evidence" value="ECO:0007669"/>
    <property type="project" value="TreeGrafter"/>
</dbReference>
<dbReference type="GO" id="GO:0045332">
    <property type="term" value="P:phospholipid translocation"/>
    <property type="evidence" value="ECO:0007669"/>
    <property type="project" value="TreeGrafter"/>
</dbReference>
<evidence type="ECO:0000256" key="4">
    <source>
        <dbReference type="SAM" id="SignalP"/>
    </source>
</evidence>
<dbReference type="InterPro" id="IPR032630">
    <property type="entry name" value="P_typ_ATPase_c"/>
</dbReference>
<evidence type="ECO:0000313" key="6">
    <source>
        <dbReference type="EMBL" id="KAK9110019.1"/>
    </source>
</evidence>
<gene>
    <name evidence="6" type="ORF">Sjap_018079</name>
</gene>
<protein>
    <recommendedName>
        <fullName evidence="5">P-type ATPase C-terminal domain-containing protein</fullName>
    </recommendedName>
</protein>
<comment type="caution">
    <text evidence="6">The sequence shown here is derived from an EMBL/GenBank/DDBJ whole genome shotgun (WGS) entry which is preliminary data.</text>
</comment>
<keyword evidence="7" id="KW-1185">Reference proteome</keyword>
<evidence type="ECO:0000259" key="5">
    <source>
        <dbReference type="Pfam" id="PF16212"/>
    </source>
</evidence>
<dbReference type="EMBL" id="JBBNAE010000007">
    <property type="protein sequence ID" value="KAK9110019.1"/>
    <property type="molecule type" value="Genomic_DNA"/>
</dbReference>
<dbReference type="Proteomes" id="UP001417504">
    <property type="component" value="Unassembled WGS sequence"/>
</dbReference>
<dbReference type="AlphaFoldDB" id="A0AAP0NKQ3"/>
<keyword evidence="2" id="KW-0479">Metal-binding</keyword>
<feature type="chain" id="PRO_5042817155" description="P-type ATPase C-terminal domain-containing protein" evidence="4">
    <location>
        <begin position="18"/>
        <end position="56"/>
    </location>
</feature>
<proteinExistence type="predicted"/>
<evidence type="ECO:0000313" key="7">
    <source>
        <dbReference type="Proteomes" id="UP001417504"/>
    </source>
</evidence>
<dbReference type="GO" id="GO:0046872">
    <property type="term" value="F:metal ion binding"/>
    <property type="evidence" value="ECO:0007669"/>
    <property type="project" value="UniProtKB-KW"/>
</dbReference>
<organism evidence="6 7">
    <name type="scientific">Stephania japonica</name>
    <dbReference type="NCBI Taxonomy" id="461633"/>
    <lineage>
        <taxon>Eukaryota</taxon>
        <taxon>Viridiplantae</taxon>
        <taxon>Streptophyta</taxon>
        <taxon>Embryophyta</taxon>
        <taxon>Tracheophyta</taxon>
        <taxon>Spermatophyta</taxon>
        <taxon>Magnoliopsida</taxon>
        <taxon>Ranunculales</taxon>
        <taxon>Menispermaceae</taxon>
        <taxon>Menispermoideae</taxon>
        <taxon>Cissampelideae</taxon>
        <taxon>Stephania</taxon>
    </lineage>
</organism>
<dbReference type="Pfam" id="PF16212">
    <property type="entry name" value="PhoLip_ATPase_C"/>
    <property type="match status" value="1"/>
</dbReference>
<dbReference type="GO" id="GO:0140326">
    <property type="term" value="F:ATPase-coupled intramembrane lipid transporter activity"/>
    <property type="evidence" value="ECO:0007669"/>
    <property type="project" value="TreeGrafter"/>
</dbReference>
<dbReference type="PANTHER" id="PTHR24092:SF150">
    <property type="entry name" value="PHOSPHOLIPID-TRANSPORTING ATPASE"/>
    <property type="match status" value="1"/>
</dbReference>
<sequence length="56" mass="6441">MLWLNSEIFSLLHAVMASDFSILQFQLLERLLVVHGYWCYKRIALMVGGLRSGISL</sequence>
<comment type="subcellular location">
    <subcellularLocation>
        <location evidence="1">Membrane</location>
        <topology evidence="1">Multi-pass membrane protein</topology>
    </subcellularLocation>
</comment>
<keyword evidence="4" id="KW-0732">Signal</keyword>
<evidence type="ECO:0000256" key="1">
    <source>
        <dbReference type="ARBA" id="ARBA00004141"/>
    </source>
</evidence>
<evidence type="ECO:0000256" key="3">
    <source>
        <dbReference type="ARBA" id="ARBA00022842"/>
    </source>
</evidence>
<keyword evidence="3" id="KW-0460">Magnesium</keyword>
<evidence type="ECO:0000256" key="2">
    <source>
        <dbReference type="ARBA" id="ARBA00022723"/>
    </source>
</evidence>
<feature type="signal peptide" evidence="4">
    <location>
        <begin position="1"/>
        <end position="17"/>
    </location>
</feature>
<reference evidence="6 7" key="1">
    <citation type="submission" date="2024-01" db="EMBL/GenBank/DDBJ databases">
        <title>Genome assemblies of Stephania.</title>
        <authorList>
            <person name="Yang L."/>
        </authorList>
    </citation>
    <scope>NUCLEOTIDE SEQUENCE [LARGE SCALE GENOMIC DNA]</scope>
    <source>
        <strain evidence="6">QJT</strain>
        <tissue evidence="6">Leaf</tissue>
    </source>
</reference>